<dbReference type="AlphaFoldDB" id="A0A9P6GU88"/>
<evidence type="ECO:0000313" key="2">
    <source>
        <dbReference type="EMBL" id="KAF9741358.1"/>
    </source>
</evidence>
<sequence length="246" mass="24922">MKRGPEEATLQATINAQVQGLGSAAAAESQSRGLRSAGARNPYEPTTRNGGPGDSGLEGRSPATVDETTSPPGVSSEQSTRRGQGSVMISAASVGGFWQQSHGEDHGPGVAVSSPEAAKNTGRLSIFGASPLPLCIVSISRGSLQATPALPCNTQPYVHTAALPAPLAAKQPLCLPLWSVSPHELSSTLARELDATILRHAAEVLPGPAMTTDDLPATQAPSPAPPHTTNPHPSADAIVGGSCGRG</sequence>
<comment type="caution">
    <text evidence="2">The sequence shown here is derived from an EMBL/GenBank/DDBJ whole genome shotgun (WGS) entry which is preliminary data.</text>
</comment>
<proteinExistence type="predicted"/>
<accession>A0A9P6GU88</accession>
<keyword evidence="3" id="KW-1185">Reference proteome</keyword>
<feature type="region of interest" description="Disordered" evidence="1">
    <location>
        <begin position="207"/>
        <end position="246"/>
    </location>
</feature>
<protein>
    <submittedName>
        <fullName evidence="2">Uncharacterized protein</fullName>
    </submittedName>
</protein>
<reference evidence="2" key="1">
    <citation type="journal article" date="2020" name="Mol. Plant Microbe Interact.">
        <title>Genome Sequence of the Biocontrol Agent Coniothyrium minitans strain Conio (IMI 134523).</title>
        <authorList>
            <person name="Patel D."/>
            <person name="Shittu T.A."/>
            <person name="Baroncelli R."/>
            <person name="Muthumeenakshi S."/>
            <person name="Osborne T.H."/>
            <person name="Janganan T.K."/>
            <person name="Sreenivasaprasad S."/>
        </authorList>
    </citation>
    <scope>NUCLEOTIDE SEQUENCE</scope>
    <source>
        <strain evidence="2">Conio</strain>
    </source>
</reference>
<dbReference type="OrthoDB" id="10535160at2759"/>
<name>A0A9P6GU88_9PLEO</name>
<evidence type="ECO:0000256" key="1">
    <source>
        <dbReference type="SAM" id="MobiDB-lite"/>
    </source>
</evidence>
<dbReference type="EMBL" id="WJXW01000001">
    <property type="protein sequence ID" value="KAF9741358.1"/>
    <property type="molecule type" value="Genomic_DNA"/>
</dbReference>
<evidence type="ECO:0000313" key="3">
    <source>
        <dbReference type="Proteomes" id="UP000756921"/>
    </source>
</evidence>
<feature type="compositionally biased region" description="Polar residues" evidence="1">
    <location>
        <begin position="66"/>
        <end position="83"/>
    </location>
</feature>
<feature type="region of interest" description="Disordered" evidence="1">
    <location>
        <begin position="20"/>
        <end position="85"/>
    </location>
</feature>
<dbReference type="Proteomes" id="UP000756921">
    <property type="component" value="Unassembled WGS sequence"/>
</dbReference>
<organism evidence="2 3">
    <name type="scientific">Paraphaeosphaeria minitans</name>
    <dbReference type="NCBI Taxonomy" id="565426"/>
    <lineage>
        <taxon>Eukaryota</taxon>
        <taxon>Fungi</taxon>
        <taxon>Dikarya</taxon>
        <taxon>Ascomycota</taxon>
        <taxon>Pezizomycotina</taxon>
        <taxon>Dothideomycetes</taxon>
        <taxon>Pleosporomycetidae</taxon>
        <taxon>Pleosporales</taxon>
        <taxon>Massarineae</taxon>
        <taxon>Didymosphaeriaceae</taxon>
        <taxon>Paraphaeosphaeria</taxon>
    </lineage>
</organism>
<gene>
    <name evidence="2" type="ORF">PMIN01_00897</name>
</gene>